<dbReference type="PANTHER" id="PTHR30005:SF13">
    <property type="entry name" value="EXOPOLYPHOSPHATASE 2"/>
    <property type="match status" value="1"/>
</dbReference>
<gene>
    <name evidence="2" type="ORF">GCM10023147_32450</name>
</gene>
<dbReference type="PANTHER" id="PTHR30005">
    <property type="entry name" value="EXOPOLYPHOSPHATASE"/>
    <property type="match status" value="1"/>
</dbReference>
<dbReference type="SUPFAM" id="SSF53067">
    <property type="entry name" value="Actin-like ATPase domain"/>
    <property type="match status" value="2"/>
</dbReference>
<dbReference type="InterPro" id="IPR043129">
    <property type="entry name" value="ATPase_NBD"/>
</dbReference>
<organism evidence="2 3">
    <name type="scientific">Tsukamurella soli</name>
    <dbReference type="NCBI Taxonomy" id="644556"/>
    <lineage>
        <taxon>Bacteria</taxon>
        <taxon>Bacillati</taxon>
        <taxon>Actinomycetota</taxon>
        <taxon>Actinomycetes</taxon>
        <taxon>Mycobacteriales</taxon>
        <taxon>Tsukamurellaceae</taxon>
        <taxon>Tsukamurella</taxon>
    </lineage>
</organism>
<protein>
    <submittedName>
        <fullName evidence="2">Ppx/GppA phosphatase family protein</fullName>
    </submittedName>
</protein>
<reference evidence="3" key="1">
    <citation type="journal article" date="2019" name="Int. J. Syst. Evol. Microbiol.">
        <title>The Global Catalogue of Microorganisms (GCM) 10K type strain sequencing project: providing services to taxonomists for standard genome sequencing and annotation.</title>
        <authorList>
            <consortium name="The Broad Institute Genomics Platform"/>
            <consortium name="The Broad Institute Genome Sequencing Center for Infectious Disease"/>
            <person name="Wu L."/>
            <person name="Ma J."/>
        </authorList>
    </citation>
    <scope>NUCLEOTIDE SEQUENCE [LARGE SCALE GENOMIC DNA]</scope>
    <source>
        <strain evidence="3">JCM 17688</strain>
    </source>
</reference>
<dbReference type="InterPro" id="IPR003695">
    <property type="entry name" value="Ppx_GppA_N"/>
</dbReference>
<dbReference type="Proteomes" id="UP001500635">
    <property type="component" value="Unassembled WGS sequence"/>
</dbReference>
<dbReference type="Pfam" id="PF02541">
    <property type="entry name" value="Ppx-GppA"/>
    <property type="match status" value="1"/>
</dbReference>
<feature type="domain" description="Ppx/GppA phosphatase N-terminal" evidence="1">
    <location>
        <begin position="25"/>
        <end position="299"/>
    </location>
</feature>
<name>A0ABP8JXT2_9ACTN</name>
<sequence length="323" mass="33470">MTGEIVAAVDCGTNSIRLLVSRADADGALTDLTREMRIVRLGQGVDATGAFAADALDRTRGALTDYVATAKSLGATRIRMVATSATRDARNRDDFFGMTAELLSTVVPGAVAEVITGDEEARLSFRGAVAGLDATDPVLVTDLGGGSTELVLGTGASGGRRVTVTHAYSADIGCVRLTERALHSDPPTDREVDRARGIAAAELDTAAHRVPLGSARTWVGVAGTFTTLAALAHGLTEYDPVRIHRSKVPIEQLISLCRRLIGMTSAERAELGPMHPGRADVIGGGALVALLLAQRLAAAGVADLVVSEHDILDGVAMGLLSKS</sequence>
<proteinExistence type="predicted"/>
<evidence type="ECO:0000313" key="3">
    <source>
        <dbReference type="Proteomes" id="UP001500635"/>
    </source>
</evidence>
<dbReference type="Gene3D" id="3.30.420.40">
    <property type="match status" value="1"/>
</dbReference>
<dbReference type="Gene3D" id="3.30.420.150">
    <property type="entry name" value="Exopolyphosphatase. Domain 2"/>
    <property type="match status" value="1"/>
</dbReference>
<evidence type="ECO:0000313" key="2">
    <source>
        <dbReference type="EMBL" id="GAA4397269.1"/>
    </source>
</evidence>
<dbReference type="RefSeq" id="WP_344997837.1">
    <property type="nucleotide sequence ID" value="NZ_BAABFR010000054.1"/>
</dbReference>
<accession>A0ABP8JXT2</accession>
<keyword evidence="3" id="KW-1185">Reference proteome</keyword>
<comment type="caution">
    <text evidence="2">The sequence shown here is derived from an EMBL/GenBank/DDBJ whole genome shotgun (WGS) entry which is preliminary data.</text>
</comment>
<dbReference type="EMBL" id="BAABFR010000054">
    <property type="protein sequence ID" value="GAA4397269.1"/>
    <property type="molecule type" value="Genomic_DNA"/>
</dbReference>
<dbReference type="InterPro" id="IPR050273">
    <property type="entry name" value="GppA/Ppx_hydrolase"/>
</dbReference>
<evidence type="ECO:0000259" key="1">
    <source>
        <dbReference type="Pfam" id="PF02541"/>
    </source>
</evidence>
<dbReference type="CDD" id="cd24119">
    <property type="entry name" value="ASKHA_NBD_MtPPX2-like"/>
    <property type="match status" value="1"/>
</dbReference>